<feature type="domain" description="Helicase C-terminal" evidence="5">
    <location>
        <begin position="2"/>
        <end position="143"/>
    </location>
</feature>
<dbReference type="Pfam" id="PF00271">
    <property type="entry name" value="Helicase_C"/>
    <property type="match status" value="1"/>
</dbReference>
<dbReference type="GO" id="GO:0016787">
    <property type="term" value="F:hydrolase activity"/>
    <property type="evidence" value="ECO:0007669"/>
    <property type="project" value="UniProtKB-KW"/>
</dbReference>
<dbReference type="PROSITE" id="PS51194">
    <property type="entry name" value="HELICASE_CTER"/>
    <property type="match status" value="1"/>
</dbReference>
<accession>A0AAF5DLI8</accession>
<dbReference type="SUPFAM" id="SSF52540">
    <property type="entry name" value="P-loop containing nucleoside triphosphate hydrolases"/>
    <property type="match status" value="1"/>
</dbReference>
<proteinExistence type="predicted"/>
<dbReference type="AlphaFoldDB" id="A0AAF5DLI8"/>
<sequence>MRIPSLNEKFKVICVVRKKEYIPEIENIYKKYKFKCVSLYSDLEMSVKQRNMEKFNNTTDIILLTTCGNLIGLDIASCTVLVHHAIPTNIDDYIQDIGRIRRDGRFGISLFYATSTTVRSVKNLISEQSINLSKSELFNDSILSSNNSTCANNVLTTGMDKLCEILNKKNIQCLHEIYTNYYDNIKIENCIYRLREALRRFHRDNPFNEQDCPFNERNNPVNEEDHSTLKLRIEITL</sequence>
<evidence type="ECO:0000313" key="7">
    <source>
        <dbReference type="WBParaSite" id="TCONS_00014511.p1"/>
    </source>
</evidence>
<evidence type="ECO:0000256" key="1">
    <source>
        <dbReference type="ARBA" id="ARBA00022741"/>
    </source>
</evidence>
<dbReference type="SMART" id="SM00490">
    <property type="entry name" value="HELICc"/>
    <property type="match status" value="1"/>
</dbReference>
<keyword evidence="2" id="KW-0378">Hydrolase</keyword>
<dbReference type="InterPro" id="IPR050079">
    <property type="entry name" value="DEAD_box_RNA_helicase"/>
</dbReference>
<reference evidence="7" key="1">
    <citation type="submission" date="2024-02" db="UniProtKB">
        <authorList>
            <consortium name="WormBaseParasite"/>
        </authorList>
    </citation>
    <scope>IDENTIFICATION</scope>
</reference>
<dbReference type="Gene3D" id="3.40.50.300">
    <property type="entry name" value="P-loop containing nucleotide triphosphate hydrolases"/>
    <property type="match status" value="1"/>
</dbReference>
<keyword evidence="6" id="KW-1185">Reference proteome</keyword>
<evidence type="ECO:0000256" key="3">
    <source>
        <dbReference type="ARBA" id="ARBA00022806"/>
    </source>
</evidence>
<dbReference type="GO" id="GO:0005829">
    <property type="term" value="C:cytosol"/>
    <property type="evidence" value="ECO:0007669"/>
    <property type="project" value="TreeGrafter"/>
</dbReference>
<keyword evidence="1" id="KW-0547">Nucleotide-binding</keyword>
<dbReference type="WBParaSite" id="TCONS_00014511.p1">
    <property type="protein sequence ID" value="TCONS_00014511.p1"/>
    <property type="gene ID" value="XLOC_009712"/>
</dbReference>
<dbReference type="Proteomes" id="UP000035681">
    <property type="component" value="Unplaced"/>
</dbReference>
<organism evidence="6 7">
    <name type="scientific">Strongyloides stercoralis</name>
    <name type="common">Threadworm</name>
    <dbReference type="NCBI Taxonomy" id="6248"/>
    <lineage>
        <taxon>Eukaryota</taxon>
        <taxon>Metazoa</taxon>
        <taxon>Ecdysozoa</taxon>
        <taxon>Nematoda</taxon>
        <taxon>Chromadorea</taxon>
        <taxon>Rhabditida</taxon>
        <taxon>Tylenchina</taxon>
        <taxon>Panagrolaimomorpha</taxon>
        <taxon>Strongyloidoidea</taxon>
        <taxon>Strongyloididae</taxon>
        <taxon>Strongyloides</taxon>
    </lineage>
</organism>
<evidence type="ECO:0000259" key="5">
    <source>
        <dbReference type="PROSITE" id="PS51194"/>
    </source>
</evidence>
<dbReference type="InterPro" id="IPR001650">
    <property type="entry name" value="Helicase_C-like"/>
</dbReference>
<evidence type="ECO:0000256" key="2">
    <source>
        <dbReference type="ARBA" id="ARBA00022801"/>
    </source>
</evidence>
<dbReference type="PANTHER" id="PTHR47959">
    <property type="entry name" value="ATP-DEPENDENT RNA HELICASE RHLE-RELATED"/>
    <property type="match status" value="1"/>
</dbReference>
<keyword evidence="3" id="KW-0347">Helicase</keyword>
<keyword evidence="4" id="KW-0067">ATP-binding</keyword>
<dbReference type="GO" id="GO:0005524">
    <property type="term" value="F:ATP binding"/>
    <property type="evidence" value="ECO:0007669"/>
    <property type="project" value="UniProtKB-KW"/>
</dbReference>
<evidence type="ECO:0000313" key="6">
    <source>
        <dbReference type="Proteomes" id="UP000035681"/>
    </source>
</evidence>
<protein>
    <submittedName>
        <fullName evidence="7">ATP-dependent RNA helicase</fullName>
    </submittedName>
</protein>
<dbReference type="GO" id="GO:0003724">
    <property type="term" value="F:RNA helicase activity"/>
    <property type="evidence" value="ECO:0007669"/>
    <property type="project" value="TreeGrafter"/>
</dbReference>
<dbReference type="PANTHER" id="PTHR47959:SF1">
    <property type="entry name" value="ATP-DEPENDENT RNA HELICASE DBPA"/>
    <property type="match status" value="1"/>
</dbReference>
<evidence type="ECO:0000256" key="4">
    <source>
        <dbReference type="ARBA" id="ARBA00022840"/>
    </source>
</evidence>
<name>A0AAF5DLI8_STRER</name>
<dbReference type="InterPro" id="IPR027417">
    <property type="entry name" value="P-loop_NTPase"/>
</dbReference>